<evidence type="ECO:0000259" key="1">
    <source>
        <dbReference type="SMART" id="SM00400"/>
    </source>
</evidence>
<organism evidence="3 4">
    <name type="scientific">Xanthobacter tagetidis</name>
    <dbReference type="NCBI Taxonomy" id="60216"/>
    <lineage>
        <taxon>Bacteria</taxon>
        <taxon>Pseudomonadati</taxon>
        <taxon>Pseudomonadota</taxon>
        <taxon>Alphaproteobacteria</taxon>
        <taxon>Hyphomicrobiales</taxon>
        <taxon>Xanthobacteraceae</taxon>
        <taxon>Xanthobacter</taxon>
    </lineage>
</organism>
<name>A0A3L7AJG6_9HYPH</name>
<evidence type="ECO:0000313" key="3">
    <source>
        <dbReference type="EMBL" id="RLP80559.1"/>
    </source>
</evidence>
<accession>A0A3L7AJG6</accession>
<comment type="caution">
    <text evidence="3">The sequence shown here is derived from an EMBL/GenBank/DDBJ whole genome shotgun (WGS) entry which is preliminary data.</text>
</comment>
<sequence length="418" mass="44891">MTRDLAFADWVAEARAISVVQEVGRRGIRLRKAGGEMVGPCPVCGGSDRFGLNTRKNLWNCRHCGVGGDVIGLVMHLDGADFLAACETLTGQPPPKGEGHRLPPEELAARAAQRTAEQERSEKTASFFREKERRALYAMWRQAMPQHSMVAAYLDRRNGLAPAPGTALRFLPAAPYFHGREEDGRGETRPRIIHRGPAMLAAITGADGHFRGLHLTWIDLSQADGKAVLADPETGELLPARKARGSKQGGRIVLVRAGLCAAGQPAEAGPARMVAGEGIETVLSVWTALRRLGADEPGDVFAAGVDLGNLGGKAIETIFHPTLRRPDKAGRLQPVRVPGPTPDFESLAMPVEDSVRELLLLGDGDSEPFLTQMAMRRAEARHAAPGRLVRTIWAPAGKDFNDMLAPPARASHPMGVAA</sequence>
<keyword evidence="4" id="KW-1185">Reference proteome</keyword>
<dbReference type="Gene3D" id="3.90.580.10">
    <property type="entry name" value="Zinc finger, CHC2-type domain"/>
    <property type="match status" value="1"/>
</dbReference>
<dbReference type="AlphaFoldDB" id="A0A3L7AJG6"/>
<dbReference type="SUPFAM" id="SSF57783">
    <property type="entry name" value="Zinc beta-ribbon"/>
    <property type="match status" value="1"/>
</dbReference>
<dbReference type="SMART" id="SM00400">
    <property type="entry name" value="ZnF_CHCC"/>
    <property type="match status" value="1"/>
</dbReference>
<dbReference type="Pfam" id="PF01807">
    <property type="entry name" value="Zn_ribbon_DnaG"/>
    <property type="match status" value="1"/>
</dbReference>
<dbReference type="GO" id="GO:0008270">
    <property type="term" value="F:zinc ion binding"/>
    <property type="evidence" value="ECO:0007669"/>
    <property type="project" value="InterPro"/>
</dbReference>
<dbReference type="GO" id="GO:0003677">
    <property type="term" value="F:DNA binding"/>
    <property type="evidence" value="ECO:0007669"/>
    <property type="project" value="InterPro"/>
</dbReference>
<feature type="domain" description="DNA primase/helicase Gp4 N-terminal Bacteriophage T7-like" evidence="2">
    <location>
        <begin position="36"/>
        <end position="71"/>
    </location>
</feature>
<dbReference type="EMBL" id="RCTF01000003">
    <property type="protein sequence ID" value="RLP80559.1"/>
    <property type="molecule type" value="Genomic_DNA"/>
</dbReference>
<evidence type="ECO:0000313" key="4">
    <source>
        <dbReference type="Proteomes" id="UP000269692"/>
    </source>
</evidence>
<dbReference type="InterPro" id="IPR036977">
    <property type="entry name" value="DNA_primase_Znf_CHC2"/>
</dbReference>
<dbReference type="Pfam" id="PF23639">
    <property type="entry name" value="DUF7146"/>
    <property type="match status" value="1"/>
</dbReference>
<dbReference type="InterPro" id="IPR002694">
    <property type="entry name" value="Znf_CHC2"/>
</dbReference>
<dbReference type="GO" id="GO:0003899">
    <property type="term" value="F:DNA-directed RNA polymerase activity"/>
    <property type="evidence" value="ECO:0007669"/>
    <property type="project" value="InterPro"/>
</dbReference>
<proteinExistence type="predicted"/>
<dbReference type="InterPro" id="IPR013237">
    <property type="entry name" value="Phage_T7_Gp4_N"/>
</dbReference>
<protein>
    <submittedName>
        <fullName evidence="3">DNA primase</fullName>
    </submittedName>
</protein>
<dbReference type="GO" id="GO:0006260">
    <property type="term" value="P:DNA replication"/>
    <property type="evidence" value="ECO:0007669"/>
    <property type="project" value="InterPro"/>
</dbReference>
<dbReference type="SMART" id="SM00778">
    <property type="entry name" value="Prim_Zn_Ribbon"/>
    <property type="match status" value="1"/>
</dbReference>
<dbReference type="Proteomes" id="UP000269692">
    <property type="component" value="Unassembled WGS sequence"/>
</dbReference>
<dbReference type="OrthoDB" id="9811157at2"/>
<evidence type="ECO:0000259" key="2">
    <source>
        <dbReference type="SMART" id="SM00778"/>
    </source>
</evidence>
<dbReference type="GO" id="GO:0004386">
    <property type="term" value="F:helicase activity"/>
    <property type="evidence" value="ECO:0007669"/>
    <property type="project" value="InterPro"/>
</dbReference>
<dbReference type="RefSeq" id="WP_121622352.1">
    <property type="nucleotide sequence ID" value="NZ_JACIIW010000006.1"/>
</dbReference>
<feature type="domain" description="Zinc finger CHC2-type" evidence="1">
    <location>
        <begin position="37"/>
        <end position="90"/>
    </location>
</feature>
<gene>
    <name evidence="3" type="ORF">D9R14_05790</name>
</gene>
<dbReference type="InterPro" id="IPR055570">
    <property type="entry name" value="DUF7146"/>
</dbReference>
<reference evidence="3 4" key="1">
    <citation type="submission" date="2018-10" db="EMBL/GenBank/DDBJ databases">
        <title>Xanthobacter tagetidis genome sequencing and assembly.</title>
        <authorList>
            <person name="Maclea K.S."/>
            <person name="Goen A.E."/>
            <person name="Fatima S.A."/>
        </authorList>
    </citation>
    <scope>NUCLEOTIDE SEQUENCE [LARGE SCALE GENOMIC DNA]</scope>
    <source>
        <strain evidence="3 4">ATCC 700314</strain>
    </source>
</reference>